<feature type="transmembrane region" description="Helical" evidence="1">
    <location>
        <begin position="70"/>
        <end position="91"/>
    </location>
</feature>
<sequence>MTVHPPTAHTPGTSPPVHRAPGLRAALSPSAGLWVVTTAFTALMAFGTVPTPLRPLYQAHDHFGPTGVTLAFAYLGMGLPSVAFSLLIQHTPLRTTMIGFAAVLSAGTIAAVVTAIRANRRP</sequence>
<evidence type="ECO:0000313" key="2">
    <source>
        <dbReference type="EMBL" id="GHH87618.1"/>
    </source>
</evidence>
<feature type="transmembrane region" description="Helical" evidence="1">
    <location>
        <begin position="31"/>
        <end position="49"/>
    </location>
</feature>
<evidence type="ECO:0008006" key="4">
    <source>
        <dbReference type="Google" id="ProtNLM"/>
    </source>
</evidence>
<evidence type="ECO:0000313" key="3">
    <source>
        <dbReference type="Proteomes" id="UP000603708"/>
    </source>
</evidence>
<gene>
    <name evidence="2" type="ORF">GCM10018793_64060</name>
</gene>
<reference evidence="2" key="1">
    <citation type="journal article" date="2014" name="Int. J. Syst. Evol. Microbiol.">
        <title>Complete genome sequence of Corynebacterium casei LMG S-19264T (=DSM 44701T), isolated from a smear-ripened cheese.</title>
        <authorList>
            <consortium name="US DOE Joint Genome Institute (JGI-PGF)"/>
            <person name="Walter F."/>
            <person name="Albersmeier A."/>
            <person name="Kalinowski J."/>
            <person name="Ruckert C."/>
        </authorList>
    </citation>
    <scope>NUCLEOTIDE SEQUENCE</scope>
    <source>
        <strain evidence="2">JCM 5069</strain>
    </source>
</reference>
<keyword evidence="1" id="KW-0812">Transmembrane</keyword>
<comment type="caution">
    <text evidence="2">The sequence shown here is derived from an EMBL/GenBank/DDBJ whole genome shotgun (WGS) entry which is preliminary data.</text>
</comment>
<keyword evidence="3" id="KW-1185">Reference proteome</keyword>
<dbReference type="RefSeq" id="WP_189938162.1">
    <property type="nucleotide sequence ID" value="NZ_BNCD01000029.1"/>
</dbReference>
<keyword evidence="1" id="KW-0472">Membrane</keyword>
<reference evidence="2" key="2">
    <citation type="submission" date="2020-09" db="EMBL/GenBank/DDBJ databases">
        <authorList>
            <person name="Sun Q."/>
            <person name="Ohkuma M."/>
        </authorList>
    </citation>
    <scope>NUCLEOTIDE SEQUENCE</scope>
    <source>
        <strain evidence="2">JCM 5069</strain>
    </source>
</reference>
<dbReference type="Proteomes" id="UP000603708">
    <property type="component" value="Unassembled WGS sequence"/>
</dbReference>
<protein>
    <recommendedName>
        <fullName evidence="4">MFS transporter</fullName>
    </recommendedName>
</protein>
<organism evidence="2 3">
    <name type="scientific">Streptomyces sulfonofaciens</name>
    <dbReference type="NCBI Taxonomy" id="68272"/>
    <lineage>
        <taxon>Bacteria</taxon>
        <taxon>Bacillati</taxon>
        <taxon>Actinomycetota</taxon>
        <taxon>Actinomycetes</taxon>
        <taxon>Kitasatosporales</taxon>
        <taxon>Streptomycetaceae</taxon>
        <taxon>Streptomyces</taxon>
    </lineage>
</organism>
<keyword evidence="1" id="KW-1133">Transmembrane helix</keyword>
<evidence type="ECO:0000256" key="1">
    <source>
        <dbReference type="SAM" id="Phobius"/>
    </source>
</evidence>
<name>A0A919GP29_9ACTN</name>
<accession>A0A919GP29</accession>
<feature type="transmembrane region" description="Helical" evidence="1">
    <location>
        <begin position="97"/>
        <end position="116"/>
    </location>
</feature>
<dbReference type="AlphaFoldDB" id="A0A919GP29"/>
<proteinExistence type="predicted"/>
<dbReference type="EMBL" id="BNCD01000029">
    <property type="protein sequence ID" value="GHH87618.1"/>
    <property type="molecule type" value="Genomic_DNA"/>
</dbReference>